<dbReference type="RefSeq" id="XP_009550552.1">
    <property type="nucleotide sequence ID" value="XM_009552257.1"/>
</dbReference>
<evidence type="ECO:0000313" key="2">
    <source>
        <dbReference type="Proteomes" id="UP000030671"/>
    </source>
</evidence>
<dbReference type="InParanoid" id="W4JV88"/>
<dbReference type="GeneID" id="20672377"/>
<keyword evidence="2" id="KW-1185">Reference proteome</keyword>
<proteinExistence type="predicted"/>
<dbReference type="eggNOG" id="ENOG502S35T">
    <property type="taxonomic scope" value="Eukaryota"/>
</dbReference>
<gene>
    <name evidence="1" type="ORF">HETIRDRAFT_388563</name>
</gene>
<dbReference type="HOGENOM" id="CLU_930842_0_0_1"/>
<organism evidence="1 2">
    <name type="scientific">Heterobasidion irregulare (strain TC 32-1)</name>
    <dbReference type="NCBI Taxonomy" id="747525"/>
    <lineage>
        <taxon>Eukaryota</taxon>
        <taxon>Fungi</taxon>
        <taxon>Dikarya</taxon>
        <taxon>Basidiomycota</taxon>
        <taxon>Agaricomycotina</taxon>
        <taxon>Agaricomycetes</taxon>
        <taxon>Russulales</taxon>
        <taxon>Bondarzewiaceae</taxon>
        <taxon>Heterobasidion</taxon>
        <taxon>Heterobasidion annosum species complex</taxon>
    </lineage>
</organism>
<dbReference type="Proteomes" id="UP000030671">
    <property type="component" value="Unassembled WGS sequence"/>
</dbReference>
<protein>
    <submittedName>
        <fullName evidence="1">Uncharacterized protein</fullName>
    </submittedName>
</protein>
<dbReference type="AlphaFoldDB" id="W4JV88"/>
<sequence>MDDEPDGNGRSFRAQVILQMLFAVTQNQQRREEEELRTMGADIIERSDNERGKSVAHRKGVMWPPEHNALFTVDQITPNDHSGQDKDIKMAPPNRSIGPCDAVIQLKQKLVSNLESTDIFSWVSSDRNDALTDLRVHSKCHREIWRTLEVLEEQRDQDSGLGKSMSAIAKSRQEIFTALTRENFYCSPALSLNHRLAAAKLLGFLCASPPSLSILEKVSVYRDVLHTRHYVREGEDLADLLRALEALCQCSDLWYLTLALEERASLMRQALVLSHADKHLITSLANVLLMMYGRSSQRK</sequence>
<accession>W4JV88</accession>
<reference evidence="1 2" key="1">
    <citation type="journal article" date="2012" name="New Phytol.">
        <title>Insight into trade-off between wood decay and parasitism from the genome of a fungal forest pathogen.</title>
        <authorList>
            <person name="Olson A."/>
            <person name="Aerts A."/>
            <person name="Asiegbu F."/>
            <person name="Belbahri L."/>
            <person name="Bouzid O."/>
            <person name="Broberg A."/>
            <person name="Canback B."/>
            <person name="Coutinho P.M."/>
            <person name="Cullen D."/>
            <person name="Dalman K."/>
            <person name="Deflorio G."/>
            <person name="van Diepen L.T."/>
            <person name="Dunand C."/>
            <person name="Duplessis S."/>
            <person name="Durling M."/>
            <person name="Gonthier P."/>
            <person name="Grimwood J."/>
            <person name="Fossdal C.G."/>
            <person name="Hansson D."/>
            <person name="Henrissat B."/>
            <person name="Hietala A."/>
            <person name="Himmelstrand K."/>
            <person name="Hoffmeister D."/>
            <person name="Hogberg N."/>
            <person name="James T.Y."/>
            <person name="Karlsson M."/>
            <person name="Kohler A."/>
            <person name="Kues U."/>
            <person name="Lee Y.H."/>
            <person name="Lin Y.C."/>
            <person name="Lind M."/>
            <person name="Lindquist E."/>
            <person name="Lombard V."/>
            <person name="Lucas S."/>
            <person name="Lunden K."/>
            <person name="Morin E."/>
            <person name="Murat C."/>
            <person name="Park J."/>
            <person name="Raffaello T."/>
            <person name="Rouze P."/>
            <person name="Salamov A."/>
            <person name="Schmutz J."/>
            <person name="Solheim H."/>
            <person name="Stahlberg J."/>
            <person name="Velez H."/>
            <person name="de Vries R.P."/>
            <person name="Wiebenga A."/>
            <person name="Woodward S."/>
            <person name="Yakovlev I."/>
            <person name="Garbelotto M."/>
            <person name="Martin F."/>
            <person name="Grigoriev I.V."/>
            <person name="Stenlid J."/>
        </authorList>
    </citation>
    <scope>NUCLEOTIDE SEQUENCE [LARGE SCALE GENOMIC DNA]</scope>
    <source>
        <strain evidence="1 2">TC 32-1</strain>
    </source>
</reference>
<evidence type="ECO:0000313" key="1">
    <source>
        <dbReference type="EMBL" id="ETW76995.1"/>
    </source>
</evidence>
<dbReference type="EMBL" id="KI925463">
    <property type="protein sequence ID" value="ETW76995.1"/>
    <property type="molecule type" value="Genomic_DNA"/>
</dbReference>
<name>W4JV88_HETIT</name>
<dbReference type="KEGG" id="hir:HETIRDRAFT_388563"/>